<proteinExistence type="predicted"/>
<dbReference type="PANTHER" id="PTHR34710">
    <property type="entry name" value="OS03G0834100 PROTEIN"/>
    <property type="match status" value="1"/>
</dbReference>
<dbReference type="InterPro" id="IPR022059">
    <property type="entry name" value="DUF3615"/>
</dbReference>
<feature type="region of interest" description="Disordered" evidence="1">
    <location>
        <begin position="1"/>
        <end position="105"/>
    </location>
</feature>
<comment type="caution">
    <text evidence="3">The sequence shown here is derived from an EMBL/GenBank/DDBJ whole genome shotgun (WGS) entry which is preliminary data.</text>
</comment>
<dbReference type="AlphaFoldDB" id="A0A8T0XKZ1"/>
<protein>
    <recommendedName>
        <fullName evidence="2">DUF3615 domain-containing protein</fullName>
    </recommendedName>
</protein>
<reference evidence="3" key="1">
    <citation type="submission" date="2020-05" db="EMBL/GenBank/DDBJ databases">
        <title>WGS assembly of Panicum virgatum.</title>
        <authorList>
            <person name="Lovell J.T."/>
            <person name="Jenkins J."/>
            <person name="Shu S."/>
            <person name="Juenger T.E."/>
            <person name="Schmutz J."/>
        </authorList>
    </citation>
    <scope>NUCLEOTIDE SEQUENCE</scope>
    <source>
        <strain evidence="3">AP13</strain>
    </source>
</reference>
<dbReference type="PANTHER" id="PTHR34710:SF20">
    <property type="entry name" value="OS10G0550200 PROTEIN"/>
    <property type="match status" value="1"/>
</dbReference>
<sequence>MPLRSGLVTFFTGPRRRSGGSTASCGTDQAVPAGCPSLKRKSSVEADLHRQVRRKSPPASPCRRPPVTLHPPEVGEQVPFLSPVTSASREEVTSNRDDDSSDETSVAELGVKLFPRLPREDAAAMWVGFVNNAKTCLNHYNRKNQANFVYKRARGNGFFLVTEQDGSDYYHLNFLAQDKNEHSQLFFGEIKVHVAPREEDVTCCCPISPSDLGGRSIRTVEEALKHLYPDREKVEMDYDHCYACLPRFKHPRGSSYVAGHFADTRQYYGFF</sequence>
<feature type="domain" description="DUF3615" evidence="2">
    <location>
        <begin position="133"/>
        <end position="251"/>
    </location>
</feature>
<evidence type="ECO:0000259" key="2">
    <source>
        <dbReference type="Pfam" id="PF12274"/>
    </source>
</evidence>
<dbReference type="Proteomes" id="UP000823388">
    <property type="component" value="Chromosome 1K"/>
</dbReference>
<accession>A0A8T0XKZ1</accession>
<dbReference type="EMBL" id="CM029037">
    <property type="protein sequence ID" value="KAG2656109.1"/>
    <property type="molecule type" value="Genomic_DNA"/>
</dbReference>
<dbReference type="OrthoDB" id="632742at2759"/>
<evidence type="ECO:0000313" key="4">
    <source>
        <dbReference type="Proteomes" id="UP000823388"/>
    </source>
</evidence>
<organism evidence="3 4">
    <name type="scientific">Panicum virgatum</name>
    <name type="common">Blackwell switchgrass</name>
    <dbReference type="NCBI Taxonomy" id="38727"/>
    <lineage>
        <taxon>Eukaryota</taxon>
        <taxon>Viridiplantae</taxon>
        <taxon>Streptophyta</taxon>
        <taxon>Embryophyta</taxon>
        <taxon>Tracheophyta</taxon>
        <taxon>Spermatophyta</taxon>
        <taxon>Magnoliopsida</taxon>
        <taxon>Liliopsida</taxon>
        <taxon>Poales</taxon>
        <taxon>Poaceae</taxon>
        <taxon>PACMAD clade</taxon>
        <taxon>Panicoideae</taxon>
        <taxon>Panicodae</taxon>
        <taxon>Paniceae</taxon>
        <taxon>Panicinae</taxon>
        <taxon>Panicum</taxon>
        <taxon>Panicum sect. Hiantes</taxon>
    </lineage>
</organism>
<evidence type="ECO:0000313" key="3">
    <source>
        <dbReference type="EMBL" id="KAG2656109.1"/>
    </source>
</evidence>
<gene>
    <name evidence="3" type="ORF">PVAP13_1KG055477</name>
</gene>
<name>A0A8T0XKZ1_PANVG</name>
<evidence type="ECO:0000256" key="1">
    <source>
        <dbReference type="SAM" id="MobiDB-lite"/>
    </source>
</evidence>
<keyword evidence="4" id="KW-1185">Reference proteome</keyword>
<dbReference type="Pfam" id="PF12274">
    <property type="entry name" value="DUF3615"/>
    <property type="match status" value="1"/>
</dbReference>
<feature type="compositionally biased region" description="Basic and acidic residues" evidence="1">
    <location>
        <begin position="88"/>
        <end position="98"/>
    </location>
</feature>